<comment type="caution">
    <text evidence="5">The sequence shown here is derived from an EMBL/GenBank/DDBJ whole genome shotgun (WGS) entry which is preliminary data.</text>
</comment>
<dbReference type="PROSITE" id="PS50949">
    <property type="entry name" value="HTH_GNTR"/>
    <property type="match status" value="1"/>
</dbReference>
<keyword evidence="2" id="KW-0238">DNA-binding</keyword>
<keyword evidence="3" id="KW-0804">Transcription</keyword>
<sequence>MNSPPTLTEKVADHFRRLIVNGELSPGTQLPSRRQISQEWGVSDRVALGAMELLAREGLVVSRQGAGVFVKARPKRRRLTRGWQWDNPTESPFAADMRAQGRTPSWRVVSENVAATIDIASRLGIEAGREAMRSRYVFYGDDEPVMTSLSYEPYEDLTRGTEIAFPERGPHAGKGVRARMLAIGIQITRRTEVPVPHVLSAEEASALGGHAGDLALLIRRTYWADDRPVEIADIVIPYDRYEVEYDWPLEQQL</sequence>
<dbReference type="CDD" id="cd07377">
    <property type="entry name" value="WHTH_GntR"/>
    <property type="match status" value="1"/>
</dbReference>
<dbReference type="InterPro" id="IPR028978">
    <property type="entry name" value="Chorismate_lyase_/UTRA_dom_sf"/>
</dbReference>
<gene>
    <name evidence="5" type="ORF">ACFYXI_39365</name>
</gene>
<reference evidence="5 6" key="1">
    <citation type="submission" date="2024-10" db="EMBL/GenBank/DDBJ databases">
        <title>The Natural Products Discovery Center: Release of the First 8490 Sequenced Strains for Exploring Actinobacteria Biosynthetic Diversity.</title>
        <authorList>
            <person name="Kalkreuter E."/>
            <person name="Kautsar S.A."/>
            <person name="Yang D."/>
            <person name="Bader C.D."/>
            <person name="Teijaro C.N."/>
            <person name="Fluegel L."/>
            <person name="Davis C.M."/>
            <person name="Simpson J.R."/>
            <person name="Lauterbach L."/>
            <person name="Steele A.D."/>
            <person name="Gui C."/>
            <person name="Meng S."/>
            <person name="Li G."/>
            <person name="Viehrig K."/>
            <person name="Ye F."/>
            <person name="Su P."/>
            <person name="Kiefer A.F."/>
            <person name="Nichols A."/>
            <person name="Cepeda A.J."/>
            <person name="Yan W."/>
            <person name="Fan B."/>
            <person name="Jiang Y."/>
            <person name="Adhikari A."/>
            <person name="Zheng C.-J."/>
            <person name="Schuster L."/>
            <person name="Cowan T.M."/>
            <person name="Smanski M.J."/>
            <person name="Chevrette M.G."/>
            <person name="De Carvalho L.P.S."/>
            <person name="Shen B."/>
        </authorList>
    </citation>
    <scope>NUCLEOTIDE SEQUENCE [LARGE SCALE GENOMIC DNA]</scope>
    <source>
        <strain evidence="5 6">NPDC002173</strain>
    </source>
</reference>
<accession>A0ABW6T2Z8</accession>
<dbReference type="SMART" id="SM00345">
    <property type="entry name" value="HTH_GNTR"/>
    <property type="match status" value="1"/>
</dbReference>
<feature type="domain" description="HTH gntR-type" evidence="4">
    <location>
        <begin position="5"/>
        <end position="73"/>
    </location>
</feature>
<dbReference type="InterPro" id="IPR000524">
    <property type="entry name" value="Tscrpt_reg_HTH_GntR"/>
</dbReference>
<dbReference type="SUPFAM" id="SSF46785">
    <property type="entry name" value="Winged helix' DNA-binding domain"/>
    <property type="match status" value="1"/>
</dbReference>
<name>A0ABW6T2Z8_9ACTN</name>
<dbReference type="InterPro" id="IPR050679">
    <property type="entry name" value="Bact_HTH_transcr_reg"/>
</dbReference>
<dbReference type="SUPFAM" id="SSF64288">
    <property type="entry name" value="Chorismate lyase-like"/>
    <property type="match status" value="1"/>
</dbReference>
<dbReference type="Pfam" id="PF00392">
    <property type="entry name" value="GntR"/>
    <property type="match status" value="1"/>
</dbReference>
<evidence type="ECO:0000313" key="5">
    <source>
        <dbReference type="EMBL" id="MFF3671660.1"/>
    </source>
</evidence>
<dbReference type="SMART" id="SM00866">
    <property type="entry name" value="UTRA"/>
    <property type="match status" value="1"/>
</dbReference>
<keyword evidence="6" id="KW-1185">Reference proteome</keyword>
<dbReference type="InterPro" id="IPR036390">
    <property type="entry name" value="WH_DNA-bd_sf"/>
</dbReference>
<dbReference type="Gene3D" id="1.10.10.10">
    <property type="entry name" value="Winged helix-like DNA-binding domain superfamily/Winged helix DNA-binding domain"/>
    <property type="match status" value="1"/>
</dbReference>
<dbReference type="InterPro" id="IPR036388">
    <property type="entry name" value="WH-like_DNA-bd_sf"/>
</dbReference>
<dbReference type="Pfam" id="PF07702">
    <property type="entry name" value="UTRA"/>
    <property type="match status" value="1"/>
</dbReference>
<evidence type="ECO:0000256" key="3">
    <source>
        <dbReference type="ARBA" id="ARBA00023163"/>
    </source>
</evidence>
<evidence type="ECO:0000313" key="6">
    <source>
        <dbReference type="Proteomes" id="UP001602013"/>
    </source>
</evidence>
<dbReference type="Gene3D" id="3.40.1410.10">
    <property type="entry name" value="Chorismate lyase-like"/>
    <property type="match status" value="1"/>
</dbReference>
<dbReference type="PANTHER" id="PTHR44846:SF17">
    <property type="entry name" value="GNTR-FAMILY TRANSCRIPTIONAL REGULATOR"/>
    <property type="match status" value="1"/>
</dbReference>
<evidence type="ECO:0000256" key="1">
    <source>
        <dbReference type="ARBA" id="ARBA00023015"/>
    </source>
</evidence>
<dbReference type="RefSeq" id="WP_387417828.1">
    <property type="nucleotide sequence ID" value="NZ_JBIASD010000052.1"/>
</dbReference>
<dbReference type="PANTHER" id="PTHR44846">
    <property type="entry name" value="MANNOSYL-D-GLYCERATE TRANSPORT/METABOLISM SYSTEM REPRESSOR MNGR-RELATED"/>
    <property type="match status" value="1"/>
</dbReference>
<dbReference type="EMBL" id="JBIASD010000052">
    <property type="protein sequence ID" value="MFF3671660.1"/>
    <property type="molecule type" value="Genomic_DNA"/>
</dbReference>
<evidence type="ECO:0000256" key="2">
    <source>
        <dbReference type="ARBA" id="ARBA00023125"/>
    </source>
</evidence>
<protein>
    <submittedName>
        <fullName evidence="5">GntR family transcriptional regulator</fullName>
    </submittedName>
</protein>
<dbReference type="Proteomes" id="UP001602013">
    <property type="component" value="Unassembled WGS sequence"/>
</dbReference>
<keyword evidence="1" id="KW-0805">Transcription regulation</keyword>
<dbReference type="InterPro" id="IPR011663">
    <property type="entry name" value="UTRA"/>
</dbReference>
<evidence type="ECO:0000259" key="4">
    <source>
        <dbReference type="PROSITE" id="PS50949"/>
    </source>
</evidence>
<organism evidence="5 6">
    <name type="scientific">Microtetraspora malaysiensis</name>
    <dbReference type="NCBI Taxonomy" id="161358"/>
    <lineage>
        <taxon>Bacteria</taxon>
        <taxon>Bacillati</taxon>
        <taxon>Actinomycetota</taxon>
        <taxon>Actinomycetes</taxon>
        <taxon>Streptosporangiales</taxon>
        <taxon>Streptosporangiaceae</taxon>
        <taxon>Microtetraspora</taxon>
    </lineage>
</organism>
<proteinExistence type="predicted"/>